<keyword evidence="2" id="KW-1185">Reference proteome</keyword>
<accession>A0ABY6HU95</accession>
<dbReference type="Gene3D" id="3.90.870.10">
    <property type="entry name" value="DHBP synthase"/>
    <property type="match status" value="1"/>
</dbReference>
<organism evidence="1 2">
    <name type="scientific">Candidatus Lokiarchaeum ossiferum</name>
    <dbReference type="NCBI Taxonomy" id="2951803"/>
    <lineage>
        <taxon>Archaea</taxon>
        <taxon>Promethearchaeati</taxon>
        <taxon>Promethearchaeota</taxon>
        <taxon>Promethearchaeia</taxon>
        <taxon>Promethearchaeales</taxon>
        <taxon>Promethearchaeaceae</taxon>
        <taxon>Candidatus Lokiarchaeum</taxon>
    </lineage>
</organism>
<gene>
    <name evidence="1" type="ORF">NEF87_002426</name>
</gene>
<dbReference type="InterPro" id="IPR017945">
    <property type="entry name" value="DHBP_synth_RibB-like_a/b_dom"/>
</dbReference>
<dbReference type="EMBL" id="CP104013">
    <property type="protein sequence ID" value="UYP46141.1"/>
    <property type="molecule type" value="Genomic_DNA"/>
</dbReference>
<proteinExistence type="predicted"/>
<dbReference type="SUPFAM" id="SSF55821">
    <property type="entry name" value="YrdC/RibB"/>
    <property type="match status" value="1"/>
</dbReference>
<reference evidence="1" key="1">
    <citation type="submission" date="2022-09" db="EMBL/GenBank/DDBJ databases">
        <title>Actin cytoskeleton and complex cell architecture in an #Asgard archaeon.</title>
        <authorList>
            <person name="Ponce Toledo R.I."/>
            <person name="Schleper C."/>
            <person name="Rodrigues Oliveira T."/>
            <person name="Wollweber F."/>
            <person name="Xu J."/>
            <person name="Rittmann S."/>
            <person name="Klingl A."/>
            <person name="Pilhofer M."/>
        </authorList>
    </citation>
    <scope>NUCLEOTIDE SEQUENCE</scope>
    <source>
        <strain evidence="1">B-35</strain>
    </source>
</reference>
<evidence type="ECO:0008006" key="3">
    <source>
        <dbReference type="Google" id="ProtNLM"/>
    </source>
</evidence>
<name>A0ABY6HU95_9ARCH</name>
<dbReference type="Proteomes" id="UP001208689">
    <property type="component" value="Chromosome"/>
</dbReference>
<evidence type="ECO:0000313" key="2">
    <source>
        <dbReference type="Proteomes" id="UP001208689"/>
    </source>
</evidence>
<sequence length="247" mass="27831">MGLLVKLKNSQKKQWDFLLQCAKESHLEENLIALPFNRGGYGLIANPEQSSWQSSFTSVNWGLFPDQIIFILDSLEQAMEIGIFSPIAIKMAQEFWPKELILQVPINKSHPLFSKLQKTVSPQILDTIFPSETIKLMIPNDLVFTAFIQLLKIHKAVPILVGIYAQDGSGVPCVDSTRFAELYTDKRIGMILDHGTLQKGRNLKSATIVECLDDVNIDIIKEGLISTQEISSFIEKCDEEESTDDEF</sequence>
<protein>
    <recommendedName>
        <fullName evidence="3">YrdC-like domain-containing protein</fullName>
    </recommendedName>
</protein>
<evidence type="ECO:0000313" key="1">
    <source>
        <dbReference type="EMBL" id="UYP46141.1"/>
    </source>
</evidence>